<dbReference type="EMBL" id="BAAAUV010000006">
    <property type="protein sequence ID" value="GAA3211906.1"/>
    <property type="molecule type" value="Genomic_DNA"/>
</dbReference>
<proteinExistence type="predicted"/>
<evidence type="ECO:0008006" key="3">
    <source>
        <dbReference type="Google" id="ProtNLM"/>
    </source>
</evidence>
<protein>
    <recommendedName>
        <fullName evidence="3">Leucine rich repeat (LRR) protein</fullName>
    </recommendedName>
</protein>
<gene>
    <name evidence="1" type="ORF">GCM10010468_30940</name>
</gene>
<reference evidence="2" key="1">
    <citation type="journal article" date="2019" name="Int. J. Syst. Evol. Microbiol.">
        <title>The Global Catalogue of Microorganisms (GCM) 10K type strain sequencing project: providing services to taxonomists for standard genome sequencing and annotation.</title>
        <authorList>
            <consortium name="The Broad Institute Genomics Platform"/>
            <consortium name="The Broad Institute Genome Sequencing Center for Infectious Disease"/>
            <person name="Wu L."/>
            <person name="Ma J."/>
        </authorList>
    </citation>
    <scope>NUCLEOTIDE SEQUENCE [LARGE SCALE GENOMIC DNA]</scope>
    <source>
        <strain evidence="2">JCM 9377</strain>
    </source>
</reference>
<dbReference type="RefSeq" id="WP_344828446.1">
    <property type="nucleotide sequence ID" value="NZ_BAAAUV010000006.1"/>
</dbReference>
<sequence length="203" mass="21051">MSDARSVELPGDAELAYTGAWTGGLRGERAFRELDLTGVTDEILGEVGAMPWLKVLNVEGPFTDRGAAALTGLGGLAELGLASDLMTDDAFRGLDRLTGLEVVRLKGAAATGHGFGGLPESVRVLCLRLPRLDLAALAGLRRLPLLGTLVFAGVEPGRDLAHAVAALGGPLTRVEFLGVNPPDPEILRPFAAAGIRVNAAEPV</sequence>
<evidence type="ECO:0000313" key="1">
    <source>
        <dbReference type="EMBL" id="GAA3211906.1"/>
    </source>
</evidence>
<accession>A0ABP6QBI3</accession>
<organism evidence="1 2">
    <name type="scientific">Actinocorallia longicatena</name>
    <dbReference type="NCBI Taxonomy" id="111803"/>
    <lineage>
        <taxon>Bacteria</taxon>
        <taxon>Bacillati</taxon>
        <taxon>Actinomycetota</taxon>
        <taxon>Actinomycetes</taxon>
        <taxon>Streptosporangiales</taxon>
        <taxon>Thermomonosporaceae</taxon>
        <taxon>Actinocorallia</taxon>
    </lineage>
</organism>
<evidence type="ECO:0000313" key="2">
    <source>
        <dbReference type="Proteomes" id="UP001501237"/>
    </source>
</evidence>
<comment type="caution">
    <text evidence="1">The sequence shown here is derived from an EMBL/GenBank/DDBJ whole genome shotgun (WGS) entry which is preliminary data.</text>
</comment>
<keyword evidence="2" id="KW-1185">Reference proteome</keyword>
<dbReference type="Proteomes" id="UP001501237">
    <property type="component" value="Unassembled WGS sequence"/>
</dbReference>
<name>A0ABP6QBI3_9ACTN</name>
<dbReference type="SUPFAM" id="SSF52047">
    <property type="entry name" value="RNI-like"/>
    <property type="match status" value="1"/>
</dbReference>